<sequence>MNRVKVVLLAGAASVALLASACSGDGGAPAPVGQGTAAANSAVPTNEPLPSEIGTEAPEGGAAVRLGDIEEAITKVGCTSMNDDWTMSGSNEGGAKVALITSADRQTVVSASVVLADGKLVDYKGETGRADIAWDGESFTVTGQGTFMDLAAAEQDPEALETFVIKGACPTS</sequence>
<proteinExistence type="predicted"/>
<organism evidence="3 4">
    <name type="scientific">Tessaracoccus flavus</name>
    <dbReference type="NCBI Taxonomy" id="1610493"/>
    <lineage>
        <taxon>Bacteria</taxon>
        <taxon>Bacillati</taxon>
        <taxon>Actinomycetota</taxon>
        <taxon>Actinomycetes</taxon>
        <taxon>Propionibacteriales</taxon>
        <taxon>Propionibacteriaceae</taxon>
        <taxon>Tessaracoccus</taxon>
    </lineage>
</organism>
<dbReference type="OrthoDB" id="3728791at2"/>
<dbReference type="KEGG" id="tfl:RPIT_11155"/>
<evidence type="ECO:0000313" key="4">
    <source>
        <dbReference type="Proteomes" id="UP000188324"/>
    </source>
</evidence>
<keyword evidence="2" id="KW-0472">Membrane</keyword>
<evidence type="ECO:0000313" key="3">
    <source>
        <dbReference type="EMBL" id="AQP45283.1"/>
    </source>
</evidence>
<dbReference type="Proteomes" id="UP000188324">
    <property type="component" value="Chromosome"/>
</dbReference>
<keyword evidence="4" id="KW-1185">Reference proteome</keyword>
<gene>
    <name evidence="3" type="ORF">RPIT_11155</name>
</gene>
<dbReference type="InterPro" id="IPR008691">
    <property type="entry name" value="LpqH"/>
</dbReference>
<evidence type="ECO:0000256" key="1">
    <source>
        <dbReference type="ARBA" id="ARBA00022475"/>
    </source>
</evidence>
<evidence type="ECO:0000256" key="2">
    <source>
        <dbReference type="ARBA" id="ARBA00023136"/>
    </source>
</evidence>
<name>A0A1Q2CGQ4_9ACTN</name>
<dbReference type="EMBL" id="CP019605">
    <property type="protein sequence ID" value="AQP45283.1"/>
    <property type="molecule type" value="Genomic_DNA"/>
</dbReference>
<dbReference type="GO" id="GO:0016020">
    <property type="term" value="C:membrane"/>
    <property type="evidence" value="ECO:0007669"/>
    <property type="project" value="InterPro"/>
</dbReference>
<accession>A0A1Q2CGQ4</accession>
<dbReference type="RefSeq" id="WP_077343199.1">
    <property type="nucleotide sequence ID" value="NZ_CP019605.1"/>
</dbReference>
<dbReference type="AlphaFoldDB" id="A0A1Q2CGQ4"/>
<keyword evidence="1" id="KW-1003">Cell membrane</keyword>
<dbReference type="PROSITE" id="PS51257">
    <property type="entry name" value="PROKAR_LIPOPROTEIN"/>
    <property type="match status" value="1"/>
</dbReference>
<protein>
    <submittedName>
        <fullName evidence="3">Uncharacterized protein</fullName>
    </submittedName>
</protein>
<reference evidence="3 4" key="1">
    <citation type="journal article" date="2016" name="Int. J. Syst. Evol. Microbiol.">
        <title>Tessaracoccus flavus sp. nov., isolated from the drainage system of a lindane-producing factory.</title>
        <authorList>
            <person name="Kumari R."/>
            <person name="Singh P."/>
            <person name="Schumann P."/>
            <person name="Lal R."/>
        </authorList>
    </citation>
    <scope>NUCLEOTIDE SEQUENCE [LARGE SCALE GENOMIC DNA]</scope>
    <source>
        <strain evidence="3 4">RP1T</strain>
    </source>
</reference>
<dbReference type="Pfam" id="PF05481">
    <property type="entry name" value="Myco_19_kDa"/>
    <property type="match status" value="1"/>
</dbReference>